<protein>
    <submittedName>
        <fullName evidence="1">Uncharacterized protein</fullName>
    </submittedName>
</protein>
<dbReference type="EMBL" id="RRCM01000001">
    <property type="protein sequence ID" value="RRJ17284.1"/>
    <property type="molecule type" value="Genomic_DNA"/>
</dbReference>
<dbReference type="AlphaFoldDB" id="A0A3P3Q851"/>
<organism evidence="1 2">
    <name type="scientific">Lachnoanaerobaculum orale</name>
    <dbReference type="NCBI Taxonomy" id="979627"/>
    <lineage>
        <taxon>Bacteria</taxon>
        <taxon>Bacillati</taxon>
        <taxon>Bacillota</taxon>
        <taxon>Clostridia</taxon>
        <taxon>Lachnospirales</taxon>
        <taxon>Lachnospiraceae</taxon>
        <taxon>Lachnoanaerobaculum</taxon>
    </lineage>
</organism>
<reference evidence="1 2" key="1">
    <citation type="submission" date="2018-11" db="EMBL/GenBank/DDBJ databases">
        <title>Genome sequencing of Lachnoanaerobaculum orale DSM 24553T.</title>
        <authorList>
            <person name="Kook J.-K."/>
            <person name="Park S.-N."/>
            <person name="Lim Y.K."/>
        </authorList>
    </citation>
    <scope>NUCLEOTIDE SEQUENCE [LARGE SCALE GENOMIC DNA]</scope>
    <source>
        <strain evidence="1 2">DSM 24553</strain>
    </source>
</reference>
<proteinExistence type="predicted"/>
<dbReference type="Proteomes" id="UP000276982">
    <property type="component" value="Unassembled WGS sequence"/>
</dbReference>
<comment type="caution">
    <text evidence="1">The sequence shown here is derived from an EMBL/GenBank/DDBJ whole genome shotgun (WGS) entry which is preliminary data.</text>
</comment>
<dbReference type="RefSeq" id="WP_008753510.1">
    <property type="nucleotide sequence ID" value="NZ_RRCM01000001.1"/>
</dbReference>
<name>A0A3P3Q851_9FIRM</name>
<keyword evidence="2" id="KW-1185">Reference proteome</keyword>
<evidence type="ECO:0000313" key="1">
    <source>
        <dbReference type="EMBL" id="RRJ17284.1"/>
    </source>
</evidence>
<gene>
    <name evidence="1" type="ORF">EHW90_09995</name>
</gene>
<accession>A0A3P3Q851</accession>
<evidence type="ECO:0000313" key="2">
    <source>
        <dbReference type="Proteomes" id="UP000276982"/>
    </source>
</evidence>
<sequence length="71" mass="8226">MAEINRIDYELIVSATKGNMADIGKILENFSGKIEKVIYHLAPWLPEECRKDCKQEVMIMLVQLIQTKFKV</sequence>